<dbReference type="Gene3D" id="2.170.120.40">
    <property type="entry name" value="YbbR-like domain"/>
    <property type="match status" value="2"/>
</dbReference>
<dbReference type="Pfam" id="PF07949">
    <property type="entry name" value="YbbR"/>
    <property type="match status" value="3"/>
</dbReference>
<dbReference type="EMBL" id="JAFBFH010000023">
    <property type="protein sequence ID" value="MBM7716204.1"/>
    <property type="molecule type" value="Genomic_DNA"/>
</dbReference>
<gene>
    <name evidence="2" type="ORF">JOC94_003215</name>
</gene>
<evidence type="ECO:0000313" key="3">
    <source>
        <dbReference type="Proteomes" id="UP000823485"/>
    </source>
</evidence>
<dbReference type="Gene3D" id="2.170.120.30">
    <property type="match status" value="2"/>
</dbReference>
<keyword evidence="1" id="KW-0472">Membrane</keyword>
<feature type="transmembrane region" description="Helical" evidence="1">
    <location>
        <begin position="9"/>
        <end position="26"/>
    </location>
</feature>
<evidence type="ECO:0000256" key="1">
    <source>
        <dbReference type="SAM" id="Phobius"/>
    </source>
</evidence>
<reference evidence="2 3" key="1">
    <citation type="submission" date="2021-01" db="EMBL/GenBank/DDBJ databases">
        <title>Genomic Encyclopedia of Type Strains, Phase IV (KMG-IV): sequencing the most valuable type-strain genomes for metagenomic binning, comparative biology and taxonomic classification.</title>
        <authorList>
            <person name="Goeker M."/>
        </authorList>
    </citation>
    <scope>NUCLEOTIDE SEQUENCE [LARGE SCALE GENOMIC DNA]</scope>
    <source>
        <strain evidence="2 3">DSM 105453</strain>
    </source>
</reference>
<keyword evidence="1" id="KW-1133">Transmembrane helix</keyword>
<dbReference type="PANTHER" id="PTHR37804">
    <property type="entry name" value="CDAA REGULATORY PROTEIN CDAR"/>
    <property type="match status" value="1"/>
</dbReference>
<name>A0ABS2R9A6_9BACI</name>
<keyword evidence="1" id="KW-0812">Transmembrane</keyword>
<accession>A0ABS2R9A6</accession>
<evidence type="ECO:0000313" key="2">
    <source>
        <dbReference type="EMBL" id="MBM7716204.1"/>
    </source>
</evidence>
<dbReference type="InterPro" id="IPR012505">
    <property type="entry name" value="YbbR"/>
</dbReference>
<organism evidence="2 3">
    <name type="scientific">Siminovitchia thermophila</name>
    <dbReference type="NCBI Taxonomy" id="1245522"/>
    <lineage>
        <taxon>Bacteria</taxon>
        <taxon>Bacillati</taxon>
        <taxon>Bacillota</taxon>
        <taxon>Bacilli</taxon>
        <taxon>Bacillales</taxon>
        <taxon>Bacillaceae</taxon>
        <taxon>Siminovitchia</taxon>
    </lineage>
</organism>
<comment type="caution">
    <text evidence="2">The sequence shown here is derived from an EMBL/GenBank/DDBJ whole genome shotgun (WGS) entry which is preliminary data.</text>
</comment>
<dbReference type="PANTHER" id="PTHR37804:SF1">
    <property type="entry name" value="CDAA REGULATORY PROTEIN CDAR"/>
    <property type="match status" value="1"/>
</dbReference>
<dbReference type="InterPro" id="IPR053154">
    <property type="entry name" value="c-di-AMP_regulator"/>
</dbReference>
<dbReference type="Proteomes" id="UP000823485">
    <property type="component" value="Unassembled WGS sequence"/>
</dbReference>
<sequence length="413" mass="46278">MDKFMDNPWFVRIIAMSLALLLFFSVNHDMNKNNNQSKPNGMENNEVETIVDVPVEVYYDSENLVVNGIPNTVDVTIEGQRRFVEAAKRQRDFTVFVDLSNVSIGDRRVPILYKDFSDKLKVKIEPAYAEVSIQEKVTEEFTVEAEFNNNTLAEGFEADSPVVDPKTVQITGGKETIEKISYVKASIDAGGLITHSLKQDTKVTVLDRHLNKLDVFVDPEFVTVTVPVNNPRKTVPLKIKQTGTPLNSTIIKRIETDINEVIVYGRTKVLEQLKELELEVDVSKIDKTTELELPLTHPAGVNKTTPEKVKVKIVAEKNSEETSLNIPIESKGLAEGLDMEILAPAEGAVSIKLEGNSEELKKAVEKDFEVFMNMEGLKAGEHELDLQVSGPQDVKWQLSTEKAKVRLKERENA</sequence>
<proteinExistence type="predicted"/>
<protein>
    <submittedName>
        <fullName evidence="2">YbbR domain-containing protein</fullName>
    </submittedName>
</protein>
<dbReference type="RefSeq" id="WP_083717725.1">
    <property type="nucleotide sequence ID" value="NZ_JAFBFH010000023.1"/>
</dbReference>
<keyword evidence="3" id="KW-1185">Reference proteome</keyword>